<organism evidence="2 3">
    <name type="scientific">Catenovulum sediminis</name>
    <dbReference type="NCBI Taxonomy" id="1740262"/>
    <lineage>
        <taxon>Bacteria</taxon>
        <taxon>Pseudomonadati</taxon>
        <taxon>Pseudomonadota</taxon>
        <taxon>Gammaproteobacteria</taxon>
        <taxon>Alteromonadales</taxon>
        <taxon>Alteromonadaceae</taxon>
        <taxon>Catenovulum</taxon>
    </lineage>
</organism>
<protein>
    <submittedName>
        <fullName evidence="2">MBL fold metallo-hydrolase</fullName>
    </submittedName>
</protein>
<dbReference type="Proteomes" id="UP001467690">
    <property type="component" value="Unassembled WGS sequence"/>
</dbReference>
<keyword evidence="3" id="KW-1185">Reference proteome</keyword>
<dbReference type="RefSeq" id="WP_350402638.1">
    <property type="nucleotide sequence ID" value="NZ_JBELOE010000265.1"/>
</dbReference>
<comment type="caution">
    <text evidence="2">The sequence shown here is derived from an EMBL/GenBank/DDBJ whole genome shotgun (WGS) entry which is preliminary data.</text>
</comment>
<dbReference type="Pfam" id="PF13483">
    <property type="entry name" value="Lactamase_B_3"/>
    <property type="match status" value="1"/>
</dbReference>
<keyword evidence="1" id="KW-0732">Signal</keyword>
<sequence>MKTYVMAALLGCLSFISLAGEPALYGAIKITPIEHATFVMQTKQLTVFVDPVGDAERFRQFGRPDVILITDIHYDHMALDLVKKLSGVETNILAPKAVIKQLGQGKAINNGETLRMKNMVVEAVAMYNLTESRLKYHPKGRGNGYVVTLSDKRIYISGDTEDVPEMRALENIDIAIVCMNLPYTMTPQQAASAVIEMHPKIAIPYHYRGTEGLSDINAFSQLVSAKNIRVDLLQWY</sequence>
<dbReference type="PANTHER" id="PTHR43546:SF3">
    <property type="entry name" value="UPF0173 METAL-DEPENDENT HYDROLASE MJ1163"/>
    <property type="match status" value="1"/>
</dbReference>
<dbReference type="PANTHER" id="PTHR43546">
    <property type="entry name" value="UPF0173 METAL-DEPENDENT HYDROLASE MJ1163-RELATED"/>
    <property type="match status" value="1"/>
</dbReference>
<evidence type="ECO:0000313" key="2">
    <source>
        <dbReference type="EMBL" id="MER2493473.1"/>
    </source>
</evidence>
<evidence type="ECO:0000313" key="3">
    <source>
        <dbReference type="Proteomes" id="UP001467690"/>
    </source>
</evidence>
<feature type="signal peptide" evidence="1">
    <location>
        <begin position="1"/>
        <end position="19"/>
    </location>
</feature>
<dbReference type="InterPro" id="IPR036866">
    <property type="entry name" value="RibonucZ/Hydroxyglut_hydro"/>
</dbReference>
<accession>A0ABV1RKK4</accession>
<dbReference type="Gene3D" id="3.60.15.10">
    <property type="entry name" value="Ribonuclease Z/Hydroxyacylglutathione hydrolase-like"/>
    <property type="match status" value="1"/>
</dbReference>
<proteinExistence type="predicted"/>
<reference evidence="2 3" key="1">
    <citation type="submission" date="2024-06" db="EMBL/GenBank/DDBJ databases">
        <authorList>
            <person name="Chen R.Y."/>
        </authorList>
    </citation>
    <scope>NUCLEOTIDE SEQUENCE [LARGE SCALE GENOMIC DNA]</scope>
    <source>
        <strain evidence="2 3">D2</strain>
    </source>
</reference>
<dbReference type="InterPro" id="IPR050114">
    <property type="entry name" value="UPF0173_UPF0282_UlaG_hydrolase"/>
</dbReference>
<gene>
    <name evidence="2" type="ORF">ABS311_16465</name>
</gene>
<feature type="chain" id="PRO_5046160749" evidence="1">
    <location>
        <begin position="20"/>
        <end position="236"/>
    </location>
</feature>
<evidence type="ECO:0000256" key="1">
    <source>
        <dbReference type="SAM" id="SignalP"/>
    </source>
</evidence>
<dbReference type="EMBL" id="JBELOE010000265">
    <property type="protein sequence ID" value="MER2493473.1"/>
    <property type="molecule type" value="Genomic_DNA"/>
</dbReference>
<name>A0ABV1RKK4_9ALTE</name>
<dbReference type="SUPFAM" id="SSF56281">
    <property type="entry name" value="Metallo-hydrolase/oxidoreductase"/>
    <property type="match status" value="1"/>
</dbReference>